<keyword evidence="2 8" id="KW-0813">Transport</keyword>
<feature type="signal peptide" evidence="10">
    <location>
        <begin position="1"/>
        <end position="23"/>
    </location>
</feature>
<evidence type="ECO:0000256" key="6">
    <source>
        <dbReference type="ARBA" id="ARBA00023136"/>
    </source>
</evidence>
<dbReference type="Pfam" id="PF00593">
    <property type="entry name" value="TonB_dep_Rec_b-barrel"/>
    <property type="match status" value="1"/>
</dbReference>
<keyword evidence="3 8" id="KW-1134">Transmembrane beta strand</keyword>
<comment type="similarity">
    <text evidence="8 9">Belongs to the TonB-dependent receptor family.</text>
</comment>
<evidence type="ECO:0000256" key="4">
    <source>
        <dbReference type="ARBA" id="ARBA00022692"/>
    </source>
</evidence>
<keyword evidence="14" id="KW-1185">Reference proteome</keyword>
<dbReference type="NCBIfam" id="TIGR04056">
    <property type="entry name" value="OMP_RagA_SusC"/>
    <property type="match status" value="1"/>
</dbReference>
<dbReference type="Gene3D" id="2.170.130.10">
    <property type="entry name" value="TonB-dependent receptor, plug domain"/>
    <property type="match status" value="1"/>
</dbReference>
<name>F4L022_HALH1</name>
<dbReference type="NCBIfam" id="TIGR04057">
    <property type="entry name" value="SusC_RagA_signa"/>
    <property type="match status" value="1"/>
</dbReference>
<evidence type="ECO:0000256" key="5">
    <source>
        <dbReference type="ARBA" id="ARBA00023077"/>
    </source>
</evidence>
<evidence type="ECO:0000256" key="1">
    <source>
        <dbReference type="ARBA" id="ARBA00004571"/>
    </source>
</evidence>
<dbReference type="Gene3D" id="2.60.40.1120">
    <property type="entry name" value="Carboxypeptidase-like, regulatory domain"/>
    <property type="match status" value="1"/>
</dbReference>
<keyword evidence="5 9" id="KW-0798">TonB box</keyword>
<keyword evidence="4 8" id="KW-0812">Transmembrane</keyword>
<dbReference type="RefSeq" id="WP_013767268.1">
    <property type="nucleotide sequence ID" value="NC_015510.1"/>
</dbReference>
<dbReference type="Gene3D" id="2.40.170.20">
    <property type="entry name" value="TonB-dependent receptor, beta-barrel domain"/>
    <property type="match status" value="1"/>
</dbReference>
<proteinExistence type="inferred from homology"/>
<comment type="subcellular location">
    <subcellularLocation>
        <location evidence="1 8">Cell outer membrane</location>
        <topology evidence="1 8">Multi-pass membrane protein</topology>
    </subcellularLocation>
</comment>
<evidence type="ECO:0000313" key="14">
    <source>
        <dbReference type="Proteomes" id="UP000008461"/>
    </source>
</evidence>
<gene>
    <name evidence="13" type="ordered locus">Halhy_4902</name>
</gene>
<keyword evidence="7 8" id="KW-0998">Cell outer membrane</keyword>
<feature type="chain" id="PRO_5003317358" evidence="10">
    <location>
        <begin position="24"/>
        <end position="981"/>
    </location>
</feature>
<keyword evidence="10" id="KW-0732">Signal</keyword>
<dbReference type="SUPFAM" id="SSF56935">
    <property type="entry name" value="Porins"/>
    <property type="match status" value="1"/>
</dbReference>
<reference key="2">
    <citation type="submission" date="2011-04" db="EMBL/GenBank/DDBJ databases">
        <title>Complete sequence of chromosome of Haliscomenobacter hydrossis DSM 1100.</title>
        <authorList>
            <consortium name="US DOE Joint Genome Institute (JGI-PGF)"/>
            <person name="Lucas S."/>
            <person name="Han J."/>
            <person name="Lapidus A."/>
            <person name="Bruce D."/>
            <person name="Goodwin L."/>
            <person name="Pitluck S."/>
            <person name="Peters L."/>
            <person name="Kyrpides N."/>
            <person name="Mavromatis K."/>
            <person name="Ivanova N."/>
            <person name="Ovchinnikova G."/>
            <person name="Pagani I."/>
            <person name="Daligault H."/>
            <person name="Detter J.C."/>
            <person name="Han C."/>
            <person name="Land M."/>
            <person name="Hauser L."/>
            <person name="Markowitz V."/>
            <person name="Cheng J.-F."/>
            <person name="Hugenholtz P."/>
            <person name="Woyke T."/>
            <person name="Wu D."/>
            <person name="Verbarg S."/>
            <person name="Frueling A."/>
            <person name="Brambilla E."/>
            <person name="Klenk H.-P."/>
            <person name="Eisen J.A."/>
        </authorList>
    </citation>
    <scope>NUCLEOTIDE SEQUENCE</scope>
    <source>
        <strain>DSM 1100</strain>
    </source>
</reference>
<organism evidence="13 14">
    <name type="scientific">Haliscomenobacter hydrossis (strain ATCC 27775 / DSM 1100 / LMG 10767 / O)</name>
    <dbReference type="NCBI Taxonomy" id="760192"/>
    <lineage>
        <taxon>Bacteria</taxon>
        <taxon>Pseudomonadati</taxon>
        <taxon>Bacteroidota</taxon>
        <taxon>Saprospiria</taxon>
        <taxon>Saprospirales</taxon>
        <taxon>Haliscomenobacteraceae</taxon>
        <taxon>Haliscomenobacter</taxon>
    </lineage>
</organism>
<evidence type="ECO:0000256" key="8">
    <source>
        <dbReference type="PROSITE-ProRule" id="PRU01360"/>
    </source>
</evidence>
<dbReference type="Pfam" id="PF13715">
    <property type="entry name" value="CarbopepD_reg_2"/>
    <property type="match status" value="1"/>
</dbReference>
<dbReference type="InterPro" id="IPR036942">
    <property type="entry name" value="Beta-barrel_TonB_sf"/>
</dbReference>
<dbReference type="PROSITE" id="PS52016">
    <property type="entry name" value="TONB_DEPENDENT_REC_3"/>
    <property type="match status" value="1"/>
</dbReference>
<dbReference type="SUPFAM" id="SSF49464">
    <property type="entry name" value="Carboxypeptidase regulatory domain-like"/>
    <property type="match status" value="1"/>
</dbReference>
<evidence type="ECO:0000259" key="12">
    <source>
        <dbReference type="Pfam" id="PF07715"/>
    </source>
</evidence>
<dbReference type="STRING" id="760192.Halhy_4902"/>
<evidence type="ECO:0000256" key="7">
    <source>
        <dbReference type="ARBA" id="ARBA00023237"/>
    </source>
</evidence>
<dbReference type="InterPro" id="IPR023997">
    <property type="entry name" value="TonB-dep_OMP_SusC/RagA_CS"/>
</dbReference>
<dbReference type="Proteomes" id="UP000008461">
    <property type="component" value="Chromosome"/>
</dbReference>
<evidence type="ECO:0000256" key="3">
    <source>
        <dbReference type="ARBA" id="ARBA00022452"/>
    </source>
</evidence>
<dbReference type="Pfam" id="PF07715">
    <property type="entry name" value="Plug"/>
    <property type="match status" value="1"/>
</dbReference>
<dbReference type="InterPro" id="IPR012910">
    <property type="entry name" value="Plug_dom"/>
</dbReference>
<dbReference type="eggNOG" id="COG4206">
    <property type="taxonomic scope" value="Bacteria"/>
</dbReference>
<dbReference type="EMBL" id="CP002691">
    <property type="protein sequence ID" value="AEE52731.1"/>
    <property type="molecule type" value="Genomic_DNA"/>
</dbReference>
<dbReference type="InterPro" id="IPR008969">
    <property type="entry name" value="CarboxyPept-like_regulatory"/>
</dbReference>
<dbReference type="KEGG" id="hhy:Halhy_4902"/>
<sequence>MKIRSHHYGLLVLALLFSIVGFAQQTTLTGRVVDTNNEALPGATVFIKAKQTGTVTDEKGEFSLNAEIGDILEFSFTGFTTHQETVGTATTLNIVLAAASTYLEEMVVVGYGTARKKDLTGSVATVSANNFQKGQISTPEQLIAGKVAGVQITPGSGAPGSGSRIRIRGGSSLNASNSPLIVIDGVPVDNGGISGVANPLALLNANDIESFNILKDASAAAIYGSRAANGVILITTKSGSAGQFKVNFSSLNSVGIKTGSVDVLNGDEFRSVVNGYTGTIASSADRLLVGTANTNWQEEIYRGAFTTDNNISFSGGIKRLPYRLSVGYLNQNGILLRDNLQRTSVALNLSPNFLDNHLSVKVNSKYAQTNSFFANQGAVGAAVYFDPTQPIYSGEQPFGGYFEWLNGAQPNFNAARNPLGLLYQREDKGNSDRLIGNVQLDYKLHFLPELRANLNLGMDQSWGSGTVFVPAEAASQANRGGTNNQYKQTRSNKLLEFYLNYAKEFDAIQSRLDFIAGYSWQDWKTESPSFPDLRADGTEFEPAGIDFATQNTLVSFYGRLNYTAWDRYLLTFTLRRDGSSRFSPDARWGNFPSAALAWRISNEAFLKGSKVISDLKLRLGWGTIGQQDGIADYGYQANYFYGDAAAQYQFGNEFVTVVRPQGYDANLQWEKTETQNLGLDLGLFDSKLNFSADFFIKNTRDLLAVVPVAAGTNFTNNLLTNVGSIRNQGLELALNTKVINSAKFSLDLGVNATFILQNEITKLQLISDPNFLGADVGGTGFNFVQKHSVGYRPSTFFLYKTVYDEQGNPIEGLYKDLDGSGNLGETDKRWYKNPEPNAYFGFTLSGTYDKLSFGCVMRSNVGNYMYNAVKAGSGIYQNIFPNQGYLSNAHRDILNTRFDNRQTWADYYLEDASFLRMDNLYFGYDLGAVGKSGMTARLNASVQNVFVVTKYSGLDPEIAGGIDNAIYPRPRVFALGVNLEF</sequence>
<evidence type="ECO:0000256" key="10">
    <source>
        <dbReference type="SAM" id="SignalP"/>
    </source>
</evidence>
<keyword evidence="6 8" id="KW-0472">Membrane</keyword>
<dbReference type="AlphaFoldDB" id="F4L022"/>
<evidence type="ECO:0000313" key="13">
    <source>
        <dbReference type="EMBL" id="AEE52731.1"/>
    </source>
</evidence>
<feature type="domain" description="TonB-dependent receptor plug" evidence="12">
    <location>
        <begin position="116"/>
        <end position="231"/>
    </location>
</feature>
<protein>
    <submittedName>
        <fullName evidence="13">TonB-dependent receptor plug</fullName>
    </submittedName>
</protein>
<dbReference type="InterPro" id="IPR037066">
    <property type="entry name" value="Plug_dom_sf"/>
</dbReference>
<dbReference type="HOGENOM" id="CLU_004317_0_2_10"/>
<evidence type="ECO:0000259" key="11">
    <source>
        <dbReference type="Pfam" id="PF00593"/>
    </source>
</evidence>
<dbReference type="FunFam" id="2.170.130.10:FF:000008">
    <property type="entry name" value="SusC/RagA family TonB-linked outer membrane protein"/>
    <property type="match status" value="1"/>
</dbReference>
<dbReference type="GO" id="GO:0009279">
    <property type="term" value="C:cell outer membrane"/>
    <property type="evidence" value="ECO:0007669"/>
    <property type="project" value="UniProtKB-SubCell"/>
</dbReference>
<evidence type="ECO:0000256" key="9">
    <source>
        <dbReference type="RuleBase" id="RU003357"/>
    </source>
</evidence>
<reference evidence="13 14" key="1">
    <citation type="journal article" date="2011" name="Stand. Genomic Sci.">
        <title>Complete genome sequence of Haliscomenobacter hydrossis type strain (O).</title>
        <authorList>
            <consortium name="US DOE Joint Genome Institute (JGI-PGF)"/>
            <person name="Daligault H."/>
            <person name="Lapidus A."/>
            <person name="Zeytun A."/>
            <person name="Nolan M."/>
            <person name="Lucas S."/>
            <person name="Del Rio T.G."/>
            <person name="Tice H."/>
            <person name="Cheng J.F."/>
            <person name="Tapia R."/>
            <person name="Han C."/>
            <person name="Goodwin L."/>
            <person name="Pitluck S."/>
            <person name="Liolios K."/>
            <person name="Pagani I."/>
            <person name="Ivanova N."/>
            <person name="Huntemann M."/>
            <person name="Mavromatis K."/>
            <person name="Mikhailova N."/>
            <person name="Pati A."/>
            <person name="Chen A."/>
            <person name="Palaniappan K."/>
            <person name="Land M."/>
            <person name="Hauser L."/>
            <person name="Brambilla E.M."/>
            <person name="Rohde M."/>
            <person name="Verbarg S."/>
            <person name="Goker M."/>
            <person name="Bristow J."/>
            <person name="Eisen J.A."/>
            <person name="Markowitz V."/>
            <person name="Hugenholtz P."/>
            <person name="Kyrpides N.C."/>
            <person name="Klenk H.P."/>
            <person name="Woyke T."/>
        </authorList>
    </citation>
    <scope>NUCLEOTIDE SEQUENCE [LARGE SCALE GENOMIC DNA]</scope>
    <source>
        <strain evidence="14">ATCC 27775 / DSM 1100 / LMG 10767 / O</strain>
    </source>
</reference>
<keyword evidence="13" id="KW-0675">Receptor</keyword>
<dbReference type="InterPro" id="IPR000531">
    <property type="entry name" value="Beta-barrel_TonB"/>
</dbReference>
<dbReference type="InterPro" id="IPR039426">
    <property type="entry name" value="TonB-dep_rcpt-like"/>
</dbReference>
<dbReference type="InterPro" id="IPR023996">
    <property type="entry name" value="TonB-dep_OMP_SusC/RagA"/>
</dbReference>
<dbReference type="OrthoDB" id="9768177at2"/>
<evidence type="ECO:0000256" key="2">
    <source>
        <dbReference type="ARBA" id="ARBA00022448"/>
    </source>
</evidence>
<accession>F4L022</accession>
<feature type="domain" description="TonB-dependent receptor-like beta-barrel" evidence="11">
    <location>
        <begin position="399"/>
        <end position="834"/>
    </location>
</feature>